<feature type="transmembrane region" description="Helical" evidence="14">
    <location>
        <begin position="451"/>
        <end position="468"/>
    </location>
</feature>
<evidence type="ECO:0000256" key="2">
    <source>
        <dbReference type="ARBA" id="ARBA00022448"/>
    </source>
</evidence>
<feature type="transmembrane region" description="Helical" evidence="14">
    <location>
        <begin position="288"/>
        <end position="306"/>
    </location>
</feature>
<dbReference type="Proteomes" id="UP001189429">
    <property type="component" value="Unassembled WGS sequence"/>
</dbReference>
<feature type="region of interest" description="Disordered" evidence="13">
    <location>
        <begin position="185"/>
        <end position="227"/>
    </location>
</feature>
<dbReference type="PANTHER" id="PTHR11537">
    <property type="entry name" value="VOLTAGE-GATED POTASSIUM CHANNEL"/>
    <property type="match status" value="1"/>
</dbReference>
<feature type="region of interest" description="Disordered" evidence="13">
    <location>
        <begin position="1"/>
        <end position="27"/>
    </location>
</feature>
<keyword evidence="6" id="KW-0106">Calcium</keyword>
<keyword evidence="7" id="KW-0851">Voltage-gated channel</keyword>
<dbReference type="EMBL" id="CAUYUJ010018030">
    <property type="protein sequence ID" value="CAK0880021.1"/>
    <property type="molecule type" value="Genomic_DNA"/>
</dbReference>
<dbReference type="PRINTS" id="PR00169">
    <property type="entry name" value="KCHANNEL"/>
</dbReference>
<comment type="subcellular location">
    <subcellularLocation>
        <location evidence="1">Membrane</location>
        <topology evidence="1">Multi-pass membrane protein</topology>
    </subcellularLocation>
</comment>
<dbReference type="Gene3D" id="1.20.120.350">
    <property type="entry name" value="Voltage-gated potassium channels. Chain C"/>
    <property type="match status" value="1"/>
</dbReference>
<reference evidence="16" key="1">
    <citation type="submission" date="2023-10" db="EMBL/GenBank/DDBJ databases">
        <authorList>
            <person name="Chen Y."/>
            <person name="Shah S."/>
            <person name="Dougan E. K."/>
            <person name="Thang M."/>
            <person name="Chan C."/>
        </authorList>
    </citation>
    <scope>NUCLEOTIDE SEQUENCE [LARGE SCALE GENOMIC DNA]</scope>
</reference>
<keyword evidence="5" id="KW-0631">Potassium channel</keyword>
<keyword evidence="10" id="KW-0406">Ion transport</keyword>
<keyword evidence="12" id="KW-0407">Ion channel</keyword>
<dbReference type="Gene3D" id="1.10.238.10">
    <property type="entry name" value="EF-hand"/>
    <property type="match status" value="1"/>
</dbReference>
<keyword evidence="11 14" id="KW-0472">Membrane</keyword>
<evidence type="ECO:0000256" key="14">
    <source>
        <dbReference type="SAM" id="Phobius"/>
    </source>
</evidence>
<feature type="region of interest" description="Disordered" evidence="13">
    <location>
        <begin position="43"/>
        <end position="78"/>
    </location>
</feature>
<feature type="transmembrane region" description="Helical" evidence="14">
    <location>
        <begin position="352"/>
        <end position="373"/>
    </location>
</feature>
<protein>
    <recommendedName>
        <fullName evidence="15">EF-hand domain-containing protein</fullName>
    </recommendedName>
</protein>
<dbReference type="PROSITE" id="PS00018">
    <property type="entry name" value="EF_HAND_1"/>
    <property type="match status" value="2"/>
</dbReference>
<evidence type="ECO:0000256" key="9">
    <source>
        <dbReference type="ARBA" id="ARBA00022989"/>
    </source>
</evidence>
<evidence type="ECO:0000256" key="7">
    <source>
        <dbReference type="ARBA" id="ARBA00022882"/>
    </source>
</evidence>
<proteinExistence type="predicted"/>
<dbReference type="PROSITE" id="PS50222">
    <property type="entry name" value="EF_HAND_2"/>
    <property type="match status" value="2"/>
</dbReference>
<dbReference type="PANTHER" id="PTHR11537:SF254">
    <property type="entry name" value="POTASSIUM VOLTAGE-GATED CHANNEL PROTEIN SHAB"/>
    <property type="match status" value="1"/>
</dbReference>
<dbReference type="Pfam" id="PF00520">
    <property type="entry name" value="Ion_trans"/>
    <property type="match status" value="1"/>
</dbReference>
<keyword evidence="3" id="KW-0633">Potassium transport</keyword>
<evidence type="ECO:0000256" key="3">
    <source>
        <dbReference type="ARBA" id="ARBA00022538"/>
    </source>
</evidence>
<keyword evidence="9 14" id="KW-1133">Transmembrane helix</keyword>
<dbReference type="InterPro" id="IPR018247">
    <property type="entry name" value="EF_Hand_1_Ca_BS"/>
</dbReference>
<dbReference type="Pfam" id="PF13202">
    <property type="entry name" value="EF-hand_5"/>
    <property type="match status" value="1"/>
</dbReference>
<gene>
    <name evidence="16" type="ORF">PCOR1329_LOCUS63278</name>
</gene>
<accession>A0ABN9W251</accession>
<keyword evidence="17" id="KW-1185">Reference proteome</keyword>
<feature type="transmembrane region" description="Helical" evidence="14">
    <location>
        <begin position="423"/>
        <end position="442"/>
    </location>
</feature>
<comment type="caution">
    <text evidence="16">The sequence shown here is derived from an EMBL/GenBank/DDBJ whole genome shotgun (WGS) entry which is preliminary data.</text>
</comment>
<dbReference type="InterPro" id="IPR028325">
    <property type="entry name" value="VG_K_chnl"/>
</dbReference>
<sequence length="716" mass="78505">MAVIAGRTAPQEASCRASPQEAGGPRPGAFVAQVVVPVRSEVRAQTQAGTGTRPVARIRSTARRGTGSKDKPDHTAALEGPPWMVRIAELDRKMDVALGQLQTCVAGLDEVKGRLAEATVSPRGHGGCKRPQPDVGWERPHSGIGAWPSREVSVEEVGNSSETSRKIAGAWLQPVAPDCADANLRESSHEGVRKASDKDPAWSGGGRPRPVDEDSEPSRAPTNTSVQDDLRLLCLKNGDTVRVSMTEPGDASPLPPALHRMLSAGKGALTEKVWNVMNNDDNSLEATWWARLWVCFLLLSVLFTLMQALESPLVPPVGAAAVETGIDMLFGLELVVRFLTAPDMKHFVTSPFIVVDVVSILPIVPRALVGFTLPQRLDSRDVPALLLVCVVPVLRLAKVLRWTGVQGRLFQRVLASTMETLQFLALCGSLMVLTFAFWIFLVEPRESVDTYWKAIWLTIVTMTTVGYGDVTPETTEGHVVISILIVCSVLFMAIPVGVLGNAFAFVWSERDLILLVDQTQRRLAQWGYTPSDLPEFFLRFDADGDGELSLDEFIQMMTALKVTLNSDRMIDLFEVFDRDHGGSIDDKEFMRAVFPKAFHECVQREKEEKEEKERQEAFLKKKAIRDEHQRRAWLEQGGVASGTLVATEERPTVVAVGPTAVAQFDGPSESRSPSWQLPCLVDAGRPEAEAAPEDERDIEIAAEELLQTICIGEAQE</sequence>
<name>A0ABN9W251_9DINO</name>
<evidence type="ECO:0000256" key="13">
    <source>
        <dbReference type="SAM" id="MobiDB-lite"/>
    </source>
</evidence>
<evidence type="ECO:0000256" key="8">
    <source>
        <dbReference type="ARBA" id="ARBA00022958"/>
    </source>
</evidence>
<dbReference type="InterPro" id="IPR027359">
    <property type="entry name" value="Volt_channel_dom_sf"/>
</dbReference>
<dbReference type="SUPFAM" id="SSF47473">
    <property type="entry name" value="EF-hand"/>
    <property type="match status" value="1"/>
</dbReference>
<evidence type="ECO:0000313" key="17">
    <source>
        <dbReference type="Proteomes" id="UP001189429"/>
    </source>
</evidence>
<dbReference type="SUPFAM" id="SSF81324">
    <property type="entry name" value="Voltage-gated potassium channels"/>
    <property type="match status" value="1"/>
</dbReference>
<evidence type="ECO:0000256" key="11">
    <source>
        <dbReference type="ARBA" id="ARBA00023136"/>
    </source>
</evidence>
<dbReference type="Pfam" id="PF00036">
    <property type="entry name" value="EF-hand_1"/>
    <property type="match status" value="1"/>
</dbReference>
<feature type="compositionally biased region" description="Basic and acidic residues" evidence="13">
    <location>
        <begin position="185"/>
        <end position="200"/>
    </location>
</feature>
<organism evidence="16 17">
    <name type="scientific">Prorocentrum cordatum</name>
    <dbReference type="NCBI Taxonomy" id="2364126"/>
    <lineage>
        <taxon>Eukaryota</taxon>
        <taxon>Sar</taxon>
        <taxon>Alveolata</taxon>
        <taxon>Dinophyceae</taxon>
        <taxon>Prorocentrales</taxon>
        <taxon>Prorocentraceae</taxon>
        <taxon>Prorocentrum</taxon>
    </lineage>
</organism>
<feature type="transmembrane region" description="Helical" evidence="14">
    <location>
        <begin position="480"/>
        <end position="507"/>
    </location>
</feature>
<feature type="region of interest" description="Disordered" evidence="13">
    <location>
        <begin position="120"/>
        <end position="146"/>
    </location>
</feature>
<evidence type="ECO:0000256" key="5">
    <source>
        <dbReference type="ARBA" id="ARBA00022826"/>
    </source>
</evidence>
<feature type="non-terminal residue" evidence="16">
    <location>
        <position position="716"/>
    </location>
</feature>
<dbReference type="CDD" id="cd00051">
    <property type="entry name" value="EFh"/>
    <property type="match status" value="1"/>
</dbReference>
<evidence type="ECO:0000256" key="12">
    <source>
        <dbReference type="ARBA" id="ARBA00023303"/>
    </source>
</evidence>
<feature type="domain" description="EF-hand" evidence="15">
    <location>
        <begin position="564"/>
        <end position="599"/>
    </location>
</feature>
<feature type="domain" description="EF-hand" evidence="15">
    <location>
        <begin position="528"/>
        <end position="563"/>
    </location>
</feature>
<evidence type="ECO:0000256" key="10">
    <source>
        <dbReference type="ARBA" id="ARBA00023065"/>
    </source>
</evidence>
<keyword evidence="4 14" id="KW-0812">Transmembrane</keyword>
<evidence type="ECO:0000313" key="16">
    <source>
        <dbReference type="EMBL" id="CAK0880021.1"/>
    </source>
</evidence>
<dbReference type="InterPro" id="IPR005821">
    <property type="entry name" value="Ion_trans_dom"/>
</dbReference>
<keyword evidence="2" id="KW-0813">Transport</keyword>
<feature type="compositionally biased region" description="Basic and acidic residues" evidence="13">
    <location>
        <begin position="67"/>
        <end position="76"/>
    </location>
</feature>
<dbReference type="SMART" id="SM00054">
    <property type="entry name" value="EFh"/>
    <property type="match status" value="2"/>
</dbReference>
<dbReference type="InterPro" id="IPR011992">
    <property type="entry name" value="EF-hand-dom_pair"/>
</dbReference>
<evidence type="ECO:0000256" key="1">
    <source>
        <dbReference type="ARBA" id="ARBA00004141"/>
    </source>
</evidence>
<evidence type="ECO:0000259" key="15">
    <source>
        <dbReference type="PROSITE" id="PS50222"/>
    </source>
</evidence>
<evidence type="ECO:0000256" key="6">
    <source>
        <dbReference type="ARBA" id="ARBA00022837"/>
    </source>
</evidence>
<dbReference type="Gene3D" id="1.10.287.70">
    <property type="match status" value="1"/>
</dbReference>
<evidence type="ECO:0000256" key="4">
    <source>
        <dbReference type="ARBA" id="ARBA00022692"/>
    </source>
</evidence>
<keyword evidence="8" id="KW-0630">Potassium</keyword>
<feature type="transmembrane region" description="Helical" evidence="14">
    <location>
        <begin position="385"/>
        <end position="403"/>
    </location>
</feature>
<dbReference type="InterPro" id="IPR002048">
    <property type="entry name" value="EF_hand_dom"/>
</dbReference>